<gene>
    <name evidence="2" type="ORF">Z517_05785</name>
</gene>
<evidence type="ECO:0000313" key="2">
    <source>
        <dbReference type="EMBL" id="KIW79173.1"/>
    </source>
</evidence>
<dbReference type="STRING" id="1442368.A0A0D2GEG6"/>
<dbReference type="InterPro" id="IPR011008">
    <property type="entry name" value="Dimeric_a/b-barrel"/>
</dbReference>
<organism evidence="2 3">
    <name type="scientific">Fonsecaea pedrosoi CBS 271.37</name>
    <dbReference type="NCBI Taxonomy" id="1442368"/>
    <lineage>
        <taxon>Eukaryota</taxon>
        <taxon>Fungi</taxon>
        <taxon>Dikarya</taxon>
        <taxon>Ascomycota</taxon>
        <taxon>Pezizomycotina</taxon>
        <taxon>Eurotiomycetes</taxon>
        <taxon>Chaetothyriomycetidae</taxon>
        <taxon>Chaetothyriales</taxon>
        <taxon>Herpotrichiellaceae</taxon>
        <taxon>Fonsecaea</taxon>
    </lineage>
</organism>
<dbReference type="RefSeq" id="XP_013282981.1">
    <property type="nucleotide sequence ID" value="XM_013427527.1"/>
</dbReference>
<dbReference type="VEuPathDB" id="FungiDB:Z517_05785"/>
<dbReference type="SUPFAM" id="SSF54909">
    <property type="entry name" value="Dimeric alpha+beta barrel"/>
    <property type="match status" value="1"/>
</dbReference>
<accession>A0A0D2GEG6</accession>
<protein>
    <submittedName>
        <fullName evidence="2">Uncharacterized protein</fullName>
    </submittedName>
</protein>
<dbReference type="Proteomes" id="UP000053029">
    <property type="component" value="Unassembled WGS sequence"/>
</dbReference>
<dbReference type="AlphaFoldDB" id="A0A0D2GEG6"/>
<dbReference type="Pfam" id="PF13826">
    <property type="entry name" value="Monooxy_af470-like"/>
    <property type="match status" value="1"/>
</dbReference>
<sequence length="301" mass="34235">MAFKSALPPFVKRPRAQSNWPDARSRFLYALRENFSVSTWILLGALLQSLIVFIIPRFYAMLPSLIVLGVRLADTMAITLGRKKNHYLDEALPYRVSPQIPDEDGTFHEEAAEEKLAVFMLGAKVNHPLGIFAPNVKTIGDYLSQMIQDLEAENPDLGYYGGSNWTSQDKNGATELMNLSYWRSAEDIHKFAYGKLHRECWDWWNKTIKENDHIGINHEIFEVDRKHWEAIYVNFQPTMLGATTYLRKGDKMVGGTVEDQWISPLVDASRGKLRSSAGRLGRQPGELYEKHGLAPGATYDE</sequence>
<dbReference type="OrthoDB" id="3202396at2759"/>
<feature type="transmembrane region" description="Helical" evidence="1">
    <location>
        <begin position="34"/>
        <end position="55"/>
    </location>
</feature>
<dbReference type="HOGENOM" id="CLU_053354_1_0_1"/>
<keyword evidence="1" id="KW-0812">Transmembrane</keyword>
<reference evidence="2 3" key="1">
    <citation type="submission" date="2015-01" db="EMBL/GenBank/DDBJ databases">
        <title>The Genome Sequence of Fonsecaea pedrosoi CBS 271.37.</title>
        <authorList>
            <consortium name="The Broad Institute Genomics Platform"/>
            <person name="Cuomo C."/>
            <person name="de Hoog S."/>
            <person name="Gorbushina A."/>
            <person name="Stielow B."/>
            <person name="Teixiera M."/>
            <person name="Abouelleil A."/>
            <person name="Chapman S.B."/>
            <person name="Priest M."/>
            <person name="Young S.K."/>
            <person name="Wortman J."/>
            <person name="Nusbaum C."/>
            <person name="Birren B."/>
        </authorList>
    </citation>
    <scope>NUCLEOTIDE SEQUENCE [LARGE SCALE GENOMIC DNA]</scope>
    <source>
        <strain evidence="2 3">CBS 271.37</strain>
    </source>
</reference>
<dbReference type="GeneID" id="25305275"/>
<dbReference type="InterPro" id="IPR025444">
    <property type="entry name" value="Monooxy_af470"/>
</dbReference>
<keyword evidence="1" id="KW-0472">Membrane</keyword>
<evidence type="ECO:0000313" key="3">
    <source>
        <dbReference type="Proteomes" id="UP000053029"/>
    </source>
</evidence>
<keyword evidence="1" id="KW-1133">Transmembrane helix</keyword>
<evidence type="ECO:0000256" key="1">
    <source>
        <dbReference type="SAM" id="Phobius"/>
    </source>
</evidence>
<proteinExistence type="predicted"/>
<name>A0A0D2GEG6_9EURO</name>
<dbReference type="EMBL" id="KN846972">
    <property type="protein sequence ID" value="KIW79173.1"/>
    <property type="molecule type" value="Genomic_DNA"/>
</dbReference>
<keyword evidence="3" id="KW-1185">Reference proteome</keyword>